<dbReference type="Gene3D" id="2.60.120.620">
    <property type="entry name" value="q2cbj1_9rhob like domain"/>
    <property type="match status" value="1"/>
</dbReference>
<protein>
    <submittedName>
        <fullName evidence="1">2-oxoglutarate-dependent dioxygenase</fullName>
        <ecNumber evidence="1">1.14.20.-</ecNumber>
    </submittedName>
</protein>
<dbReference type="AlphaFoldDB" id="A0A927MPB2"/>
<dbReference type="EMBL" id="JADBEM010000001">
    <property type="protein sequence ID" value="MBE1604371.1"/>
    <property type="molecule type" value="Genomic_DNA"/>
</dbReference>
<dbReference type="GO" id="GO:0016706">
    <property type="term" value="F:2-oxoglutarate-dependent dioxygenase activity"/>
    <property type="evidence" value="ECO:0007669"/>
    <property type="project" value="UniProtKB-ARBA"/>
</dbReference>
<dbReference type="Pfam" id="PF05721">
    <property type="entry name" value="PhyH"/>
    <property type="match status" value="1"/>
</dbReference>
<reference evidence="1" key="1">
    <citation type="submission" date="2020-10" db="EMBL/GenBank/DDBJ databases">
        <title>Sequencing the genomes of 1000 actinobacteria strains.</title>
        <authorList>
            <person name="Klenk H.-P."/>
        </authorList>
    </citation>
    <scope>NUCLEOTIDE SEQUENCE</scope>
    <source>
        <strain evidence="1">DSM 45354</strain>
    </source>
</reference>
<dbReference type="PANTHER" id="PTHR20883">
    <property type="entry name" value="PHYTANOYL-COA DIOXYGENASE DOMAIN CONTAINING 1"/>
    <property type="match status" value="1"/>
</dbReference>
<dbReference type="Proteomes" id="UP000638648">
    <property type="component" value="Unassembled WGS sequence"/>
</dbReference>
<dbReference type="InterPro" id="IPR008775">
    <property type="entry name" value="Phytyl_CoA_dOase-like"/>
</dbReference>
<dbReference type="EC" id="1.14.20.-" evidence="1"/>
<keyword evidence="1" id="KW-0223">Dioxygenase</keyword>
<comment type="caution">
    <text evidence="1">The sequence shown here is derived from an EMBL/GenBank/DDBJ whole genome shotgun (WGS) entry which is preliminary data.</text>
</comment>
<dbReference type="PANTHER" id="PTHR20883:SF46">
    <property type="entry name" value="PHYTANOYL-COA HYDROXYLASE"/>
    <property type="match status" value="1"/>
</dbReference>
<gene>
    <name evidence="1" type="ORF">HEB94_001219</name>
</gene>
<evidence type="ECO:0000313" key="1">
    <source>
        <dbReference type="EMBL" id="MBE1604371.1"/>
    </source>
</evidence>
<dbReference type="GO" id="GO:0005506">
    <property type="term" value="F:iron ion binding"/>
    <property type="evidence" value="ECO:0007669"/>
    <property type="project" value="UniProtKB-ARBA"/>
</dbReference>
<keyword evidence="1" id="KW-0560">Oxidoreductase</keyword>
<sequence>MPKTKLDMVVRPMTLTESEVHFYQQEGYLVLPGLVDQAAVETLREEVFEALAANGVSRQSLQRASETADKLRQCSQYLSGSALDQLINCEETLAVASQLIGGRAVRYLPFTAVKAGGGGGTFHFHQDNNYTRHDPALGSINIWVALEDMTPDNGCLGIVPRSHLNQQIPSRNSDDGDQHQQVEVDPLSCLPIRMRAGDAVAFSRWTVHGSGPNVTDAPRVAYALQYHREDVRWLDRTSGQWRLLVDNPRTATLPVDSLGPQ</sequence>
<dbReference type="SUPFAM" id="SSF51197">
    <property type="entry name" value="Clavaminate synthase-like"/>
    <property type="match status" value="1"/>
</dbReference>
<accession>A0A927MPB2</accession>
<name>A0A927MPB2_9ACTN</name>
<evidence type="ECO:0000313" key="2">
    <source>
        <dbReference type="Proteomes" id="UP000638648"/>
    </source>
</evidence>
<proteinExistence type="predicted"/>
<organism evidence="1 2">
    <name type="scientific">Actinopolymorpha pittospori</name>
    <dbReference type="NCBI Taxonomy" id="648752"/>
    <lineage>
        <taxon>Bacteria</taxon>
        <taxon>Bacillati</taxon>
        <taxon>Actinomycetota</taxon>
        <taxon>Actinomycetes</taxon>
        <taxon>Propionibacteriales</taxon>
        <taxon>Actinopolymorphaceae</taxon>
        <taxon>Actinopolymorpha</taxon>
    </lineage>
</organism>
<keyword evidence="2" id="KW-1185">Reference proteome</keyword>
<dbReference type="RefSeq" id="WP_192748925.1">
    <property type="nucleotide sequence ID" value="NZ_BAABJL010000270.1"/>
</dbReference>